<keyword evidence="8 9" id="KW-0234">DNA repair</keyword>
<evidence type="ECO:0000256" key="10">
    <source>
        <dbReference type="PROSITE-ProRule" id="PRU10072"/>
    </source>
</evidence>
<dbReference type="InterPro" id="IPR036895">
    <property type="entry name" value="Uracil-DNA_glycosylase-like_sf"/>
</dbReference>
<accession>W4Q4E5</accession>
<comment type="subcellular location">
    <subcellularLocation>
        <location evidence="9">Cytoplasm</location>
    </subcellularLocation>
</comment>
<dbReference type="GO" id="GO:0005737">
    <property type="term" value="C:cytoplasm"/>
    <property type="evidence" value="ECO:0007669"/>
    <property type="project" value="UniProtKB-SubCell"/>
</dbReference>
<evidence type="ECO:0000256" key="5">
    <source>
        <dbReference type="ARBA" id="ARBA00018429"/>
    </source>
</evidence>
<evidence type="ECO:0000256" key="2">
    <source>
        <dbReference type="ARBA" id="ARBA00002631"/>
    </source>
</evidence>
<sequence>MKDIQNDWLEVIGAEFQKEYFQNLKLFLEEEYKHNEIYPAKEDMFNAFIYTPYSETKVVVLGQDPYHGPNQAHGLSFSVKKGEKIPPSLKNIYKELHDDLGCEIPQHGSLVSWAKQGVLLLNTVLTVRGREAASHKRKGWEIFTNAVIRELNKREEPIVFVLWGKHAQDKKKLITEKHIIIESAHPSPLSAHRGFLGSKPFSKINEHLNKVGHPIIKWDLS</sequence>
<gene>
    <name evidence="9" type="primary">ung</name>
    <name evidence="13" type="ORF">JCM9140_2933</name>
</gene>
<dbReference type="HAMAP" id="MF_00148">
    <property type="entry name" value="UDG"/>
    <property type="match status" value="1"/>
</dbReference>
<reference evidence="13" key="1">
    <citation type="journal article" date="2014" name="Genome Announc.">
        <title>Draft Genome Sequences of Three Alkaliphilic Bacillus Strains, Bacillus wakoensis JCM 9140T, Bacillus akibai JCM 9157T, and Bacillus hemicellulosilyticus JCM 9152T.</title>
        <authorList>
            <person name="Yuki M."/>
            <person name="Oshima K."/>
            <person name="Suda W."/>
            <person name="Oshida Y."/>
            <person name="Kitamura K."/>
            <person name="Iida T."/>
            <person name="Hattori M."/>
            <person name="Ohkuma M."/>
        </authorList>
    </citation>
    <scope>NUCLEOTIDE SEQUENCE [LARGE SCALE GENOMIC DNA]</scope>
    <source>
        <strain evidence="13">JCM 9140</strain>
    </source>
</reference>
<dbReference type="STRING" id="1236970.JCM9140_2933"/>
<dbReference type="GO" id="GO:0004844">
    <property type="term" value="F:uracil DNA N-glycosylase activity"/>
    <property type="evidence" value="ECO:0007669"/>
    <property type="project" value="UniProtKB-UniRule"/>
</dbReference>
<proteinExistence type="inferred from homology"/>
<comment type="caution">
    <text evidence="13">The sequence shown here is derived from an EMBL/GenBank/DDBJ whole genome shotgun (WGS) entry which is preliminary data.</text>
</comment>
<dbReference type="RefSeq" id="WP_034747110.1">
    <property type="nucleotide sequence ID" value="NZ_BAUT01000033.1"/>
</dbReference>
<keyword evidence="7 9" id="KW-0378">Hydrolase</keyword>
<comment type="function">
    <text evidence="2 9 11">Excises uracil residues from the DNA which can arise as a result of misincorporation of dUMP residues by DNA polymerase or due to deamination of cytosine.</text>
</comment>
<dbReference type="AlphaFoldDB" id="W4Q4E5"/>
<evidence type="ECO:0000256" key="3">
    <source>
        <dbReference type="ARBA" id="ARBA00008184"/>
    </source>
</evidence>
<dbReference type="NCBIfam" id="NF003592">
    <property type="entry name" value="PRK05254.1-5"/>
    <property type="match status" value="1"/>
</dbReference>
<dbReference type="InterPro" id="IPR002043">
    <property type="entry name" value="UDG_fam1"/>
</dbReference>
<dbReference type="NCBIfam" id="NF003588">
    <property type="entry name" value="PRK05254.1-1"/>
    <property type="match status" value="1"/>
</dbReference>
<evidence type="ECO:0000313" key="13">
    <source>
        <dbReference type="EMBL" id="GAE26830.1"/>
    </source>
</evidence>
<evidence type="ECO:0000256" key="9">
    <source>
        <dbReference type="HAMAP-Rule" id="MF_00148"/>
    </source>
</evidence>
<evidence type="ECO:0000256" key="7">
    <source>
        <dbReference type="ARBA" id="ARBA00022801"/>
    </source>
</evidence>
<feature type="active site" description="Proton acceptor" evidence="9 10">
    <location>
        <position position="64"/>
    </location>
</feature>
<organism evidence="13 14">
    <name type="scientific">Halalkalibacter wakoensis JCM 9140</name>
    <dbReference type="NCBI Taxonomy" id="1236970"/>
    <lineage>
        <taxon>Bacteria</taxon>
        <taxon>Bacillati</taxon>
        <taxon>Bacillota</taxon>
        <taxon>Bacilli</taxon>
        <taxon>Bacillales</taxon>
        <taxon>Bacillaceae</taxon>
        <taxon>Halalkalibacter</taxon>
    </lineage>
</organism>
<evidence type="ECO:0000259" key="12">
    <source>
        <dbReference type="SMART" id="SM00986"/>
    </source>
</evidence>
<evidence type="ECO:0000256" key="6">
    <source>
        <dbReference type="ARBA" id="ARBA00022763"/>
    </source>
</evidence>
<comment type="similarity">
    <text evidence="3 9 11">Belongs to the uracil-DNA glycosylase (UDG) superfamily. UNG family.</text>
</comment>
<evidence type="ECO:0000313" key="14">
    <source>
        <dbReference type="Proteomes" id="UP000018890"/>
    </source>
</evidence>
<dbReference type="GO" id="GO:0097510">
    <property type="term" value="P:base-excision repair, AP site formation via deaminated base removal"/>
    <property type="evidence" value="ECO:0007669"/>
    <property type="project" value="TreeGrafter"/>
</dbReference>
<evidence type="ECO:0000256" key="11">
    <source>
        <dbReference type="RuleBase" id="RU003780"/>
    </source>
</evidence>
<dbReference type="Proteomes" id="UP000018890">
    <property type="component" value="Unassembled WGS sequence"/>
</dbReference>
<protein>
    <recommendedName>
        <fullName evidence="5 9">Uracil-DNA glycosylase</fullName>
        <shortName evidence="9">UDG</shortName>
        <ecNumber evidence="4 9">3.2.2.27</ecNumber>
    </recommendedName>
</protein>
<dbReference type="OrthoDB" id="9804372at2"/>
<dbReference type="PANTHER" id="PTHR11264:SF0">
    <property type="entry name" value="URACIL-DNA GLYCOSYLASE"/>
    <property type="match status" value="1"/>
</dbReference>
<dbReference type="CDD" id="cd10027">
    <property type="entry name" value="UDG-F1-like"/>
    <property type="match status" value="1"/>
</dbReference>
<keyword evidence="14" id="KW-1185">Reference proteome</keyword>
<name>W4Q4E5_9BACI</name>
<evidence type="ECO:0000256" key="8">
    <source>
        <dbReference type="ARBA" id="ARBA00023204"/>
    </source>
</evidence>
<dbReference type="NCBIfam" id="NF003591">
    <property type="entry name" value="PRK05254.1-4"/>
    <property type="match status" value="1"/>
</dbReference>
<dbReference type="EMBL" id="BAUT01000033">
    <property type="protein sequence ID" value="GAE26830.1"/>
    <property type="molecule type" value="Genomic_DNA"/>
</dbReference>
<dbReference type="FunFam" id="3.40.470.10:FF:000001">
    <property type="entry name" value="Uracil-DNA glycosylase"/>
    <property type="match status" value="1"/>
</dbReference>
<dbReference type="PANTHER" id="PTHR11264">
    <property type="entry name" value="URACIL-DNA GLYCOSYLASE"/>
    <property type="match status" value="1"/>
</dbReference>
<dbReference type="Pfam" id="PF03167">
    <property type="entry name" value="UDG"/>
    <property type="match status" value="1"/>
</dbReference>
<evidence type="ECO:0000256" key="1">
    <source>
        <dbReference type="ARBA" id="ARBA00001400"/>
    </source>
</evidence>
<evidence type="ECO:0000256" key="4">
    <source>
        <dbReference type="ARBA" id="ARBA00012030"/>
    </source>
</evidence>
<keyword evidence="6 9" id="KW-0227">DNA damage</keyword>
<dbReference type="NCBIfam" id="TIGR00628">
    <property type="entry name" value="ung"/>
    <property type="match status" value="1"/>
</dbReference>
<keyword evidence="9" id="KW-0963">Cytoplasm</keyword>
<feature type="domain" description="Uracil-DNA glycosylase-like" evidence="12">
    <location>
        <begin position="49"/>
        <end position="208"/>
    </location>
</feature>
<dbReference type="PROSITE" id="PS00130">
    <property type="entry name" value="U_DNA_GLYCOSYLASE"/>
    <property type="match status" value="1"/>
</dbReference>
<dbReference type="InterPro" id="IPR018085">
    <property type="entry name" value="Ura-DNA_Glyclase_AS"/>
</dbReference>
<comment type="catalytic activity">
    <reaction evidence="1 9 11">
        <text>Hydrolyzes single-stranded DNA or mismatched double-stranded DNA and polynucleotides, releasing free uracil.</text>
        <dbReference type="EC" id="3.2.2.27"/>
    </reaction>
</comment>
<dbReference type="Gene3D" id="3.40.470.10">
    <property type="entry name" value="Uracil-DNA glycosylase-like domain"/>
    <property type="match status" value="1"/>
</dbReference>
<dbReference type="InterPro" id="IPR005122">
    <property type="entry name" value="Uracil-DNA_glycosylase-like"/>
</dbReference>
<dbReference type="NCBIfam" id="NF003589">
    <property type="entry name" value="PRK05254.1-2"/>
    <property type="match status" value="1"/>
</dbReference>
<dbReference type="SMART" id="SM00987">
    <property type="entry name" value="UreE_C"/>
    <property type="match status" value="1"/>
</dbReference>
<dbReference type="EC" id="3.2.2.27" evidence="4 9"/>
<dbReference type="SMART" id="SM00986">
    <property type="entry name" value="UDG"/>
    <property type="match status" value="1"/>
</dbReference>
<dbReference type="SUPFAM" id="SSF52141">
    <property type="entry name" value="Uracil-DNA glycosylase-like"/>
    <property type="match status" value="1"/>
</dbReference>